<dbReference type="InterPro" id="IPR036950">
    <property type="entry name" value="PBP_transglycosylase"/>
</dbReference>
<dbReference type="Pfam" id="PF00912">
    <property type="entry name" value="Transgly"/>
    <property type="match status" value="1"/>
</dbReference>
<evidence type="ECO:0000259" key="12">
    <source>
        <dbReference type="Pfam" id="PF00912"/>
    </source>
</evidence>
<keyword evidence="9" id="KW-0472">Membrane</keyword>
<evidence type="ECO:0000256" key="9">
    <source>
        <dbReference type="ARBA" id="ARBA00023136"/>
    </source>
</evidence>
<evidence type="ECO:0000256" key="3">
    <source>
        <dbReference type="ARBA" id="ARBA00022676"/>
    </source>
</evidence>
<organism evidence="13 14">
    <name type="scientific">Hymenobacter duratus</name>
    <dbReference type="NCBI Taxonomy" id="2771356"/>
    <lineage>
        <taxon>Bacteria</taxon>
        <taxon>Pseudomonadati</taxon>
        <taxon>Bacteroidota</taxon>
        <taxon>Cytophagia</taxon>
        <taxon>Cytophagales</taxon>
        <taxon>Hymenobacteraceae</taxon>
        <taxon>Hymenobacter</taxon>
    </lineage>
</organism>
<keyword evidence="4" id="KW-0808">Transferase</keyword>
<feature type="domain" description="Glycosyl transferase family 51" evidence="12">
    <location>
        <begin position="460"/>
        <end position="614"/>
    </location>
</feature>
<feature type="compositionally biased region" description="Pro residues" evidence="11">
    <location>
        <begin position="703"/>
        <end position="716"/>
    </location>
</feature>
<dbReference type="RefSeq" id="WP_190785491.1">
    <property type="nucleotide sequence ID" value="NZ_JACWZZ010000003.1"/>
</dbReference>
<dbReference type="Gene3D" id="1.10.3810.10">
    <property type="entry name" value="Biosynthetic peptidoglycan transglycosylase-like"/>
    <property type="match status" value="1"/>
</dbReference>
<comment type="caution">
    <text evidence="13">The sequence shown here is derived from an EMBL/GenBank/DDBJ whole genome shotgun (WGS) entry which is preliminary data.</text>
</comment>
<keyword evidence="1" id="KW-1003">Cell membrane</keyword>
<keyword evidence="7" id="KW-0573">Peptidoglycan synthesis</keyword>
<keyword evidence="3" id="KW-0328">Glycosyltransferase</keyword>
<evidence type="ECO:0000256" key="11">
    <source>
        <dbReference type="SAM" id="MobiDB-lite"/>
    </source>
</evidence>
<sequence length="716" mass="79720">MTPATKKKIAIGAGILVALLAIGLGVFLAKRQELLDYALQQVKVKAERKYPVTLALGPARFTDLNTVQVAGMSLVPKGDPTDTLMRARLMTVSLSVKSLFAGRPVFSNLEISDARFTARKTAAGTDNYSFLYKKKGTQPAVPRDTTKGTNYGLLANQLLEASFDNVPGEADFQNFLVTYDSPRHRARIVMPRLSIEDGDIQGQLTAVIDSVENRVGVQGHIEPGDYALNAEVFGLDRRPVTLPYVQRRYGARVQFDTLRFSISDKDLDDDELTVRGTASAANFIVNHPKLSDRDVRFPRGGIDFAARLGQAFAALEKGTKVTLNRMEFYPVMSVRKLPLNQRVVGRRINGVRNRREMLAGLQVKADIESAETPANTFFAALPEGMFNTLEGMQGSGTLTYRMHLDLDMNKVDSLEFSSGLTPKNFRITRMGAEDLNKLNQEFIYTAYNDKGDSIKAFAVGPSNPKFVAYDDVANYLKAAIMTAEDPRFLTHKGFMEKAFVKSAIQNIKEKRFARGGSTISMQLVKNVFLTRQKTVTRKIEEALIVWLLENTRLVSKERMFEVYLNIIEWGPKIYGATEAAQFYFDKQPANLNLSESLYMASIIPRPKYYQNSFNQYGEMRSSSRYFHRLIADLMLRKGLISEDARNSLSYSLSFPGRAHSSIFRAVRDTVRAFQPADSTQFEPLNLIDLLGGMPDEGVNATAPAPPGGNPNPAPKP</sequence>
<dbReference type="InterPro" id="IPR011812">
    <property type="entry name" value="Pep_trsgly"/>
</dbReference>
<dbReference type="Proteomes" id="UP000642468">
    <property type="component" value="Unassembled WGS sequence"/>
</dbReference>
<accession>A0ABR8JLQ6</accession>
<evidence type="ECO:0000256" key="2">
    <source>
        <dbReference type="ARBA" id="ARBA00022519"/>
    </source>
</evidence>
<dbReference type="EMBL" id="JACWZZ010000003">
    <property type="protein sequence ID" value="MBD2716551.1"/>
    <property type="molecule type" value="Genomic_DNA"/>
</dbReference>
<reference evidence="13 14" key="1">
    <citation type="submission" date="2020-09" db="EMBL/GenBank/DDBJ databases">
        <authorList>
            <person name="Kim M.K."/>
        </authorList>
    </citation>
    <scope>NUCLEOTIDE SEQUENCE [LARGE SCALE GENOMIC DNA]</scope>
    <source>
        <strain evidence="13 14">BT646</strain>
    </source>
</reference>
<protein>
    <submittedName>
        <fullName evidence="13">Transglycosylase domain-containing protein</fullName>
    </submittedName>
</protein>
<dbReference type="InterPro" id="IPR023346">
    <property type="entry name" value="Lysozyme-like_dom_sf"/>
</dbReference>
<evidence type="ECO:0000256" key="7">
    <source>
        <dbReference type="ARBA" id="ARBA00022984"/>
    </source>
</evidence>
<keyword evidence="6" id="KW-0133">Cell shape</keyword>
<dbReference type="InterPro" id="IPR001264">
    <property type="entry name" value="Glyco_trans_51"/>
</dbReference>
<keyword evidence="10" id="KW-0961">Cell wall biogenesis/degradation</keyword>
<dbReference type="PANTHER" id="PTHR30400">
    <property type="entry name" value="MONOFUNCTIONAL BIOSYNTHETIC PEPTIDOGLYCAN TRANSGLYCOSYLASE"/>
    <property type="match status" value="1"/>
</dbReference>
<evidence type="ECO:0000256" key="10">
    <source>
        <dbReference type="ARBA" id="ARBA00023316"/>
    </source>
</evidence>
<keyword evidence="2" id="KW-0997">Cell inner membrane</keyword>
<dbReference type="SUPFAM" id="SSF53955">
    <property type="entry name" value="Lysozyme-like"/>
    <property type="match status" value="1"/>
</dbReference>
<dbReference type="PANTHER" id="PTHR30400:SF0">
    <property type="entry name" value="BIOSYNTHETIC PEPTIDOGLYCAN TRANSGLYCOSYLASE"/>
    <property type="match status" value="1"/>
</dbReference>
<evidence type="ECO:0000256" key="5">
    <source>
        <dbReference type="ARBA" id="ARBA00022692"/>
    </source>
</evidence>
<evidence type="ECO:0000313" key="13">
    <source>
        <dbReference type="EMBL" id="MBD2716551.1"/>
    </source>
</evidence>
<proteinExistence type="predicted"/>
<keyword evidence="14" id="KW-1185">Reference proteome</keyword>
<evidence type="ECO:0000256" key="8">
    <source>
        <dbReference type="ARBA" id="ARBA00022989"/>
    </source>
</evidence>
<name>A0ABR8JLQ6_9BACT</name>
<evidence type="ECO:0000256" key="1">
    <source>
        <dbReference type="ARBA" id="ARBA00022475"/>
    </source>
</evidence>
<evidence type="ECO:0000256" key="4">
    <source>
        <dbReference type="ARBA" id="ARBA00022679"/>
    </source>
</evidence>
<keyword evidence="8" id="KW-1133">Transmembrane helix</keyword>
<keyword evidence="5" id="KW-0812">Transmembrane</keyword>
<evidence type="ECO:0000313" key="14">
    <source>
        <dbReference type="Proteomes" id="UP000642468"/>
    </source>
</evidence>
<evidence type="ECO:0000256" key="6">
    <source>
        <dbReference type="ARBA" id="ARBA00022960"/>
    </source>
</evidence>
<gene>
    <name evidence="13" type="ORF">IC231_16010</name>
</gene>
<feature type="region of interest" description="Disordered" evidence="11">
    <location>
        <begin position="695"/>
        <end position="716"/>
    </location>
</feature>